<keyword evidence="5" id="KW-1185">Reference proteome</keyword>
<dbReference type="InterPro" id="IPR055311">
    <property type="entry name" value="PDCT1/2-like"/>
</dbReference>
<dbReference type="Pfam" id="PF24788">
    <property type="entry name" value="AtPDCT1_2"/>
    <property type="match status" value="1"/>
</dbReference>
<feature type="region of interest" description="Disordered" evidence="1">
    <location>
        <begin position="21"/>
        <end position="69"/>
    </location>
</feature>
<keyword evidence="2" id="KW-0812">Transmembrane</keyword>
<proteinExistence type="predicted"/>
<feature type="domain" description="AtPDCT1/2 transmembrane" evidence="3">
    <location>
        <begin position="111"/>
        <end position="243"/>
    </location>
</feature>
<evidence type="ECO:0000256" key="1">
    <source>
        <dbReference type="SAM" id="MobiDB-lite"/>
    </source>
</evidence>
<evidence type="ECO:0000259" key="3">
    <source>
        <dbReference type="Pfam" id="PF24788"/>
    </source>
</evidence>
<protein>
    <recommendedName>
        <fullName evidence="3">AtPDCT1/2 transmembrane domain-containing protein</fullName>
    </recommendedName>
</protein>
<dbReference type="PANTHER" id="PTHR34674:SF1">
    <property type="entry name" value="PHOSPHATIDYLCHOLINE:DIACYLGLYCEROL CHOLINEPHOSPHOTRANSFERASE 1-RELATED"/>
    <property type="match status" value="1"/>
</dbReference>
<dbReference type="PANTHER" id="PTHR34674">
    <property type="entry name" value="PHOSPHATIDYLCHOLINE:DIACYLGLYCEROL CHOLINEPHOSPHOTRANSFERASE 1-RELATED"/>
    <property type="match status" value="1"/>
</dbReference>
<dbReference type="Proteomes" id="UP001189122">
    <property type="component" value="Unassembled WGS sequence"/>
</dbReference>
<dbReference type="GO" id="GO:0004142">
    <property type="term" value="F:diacylglycerol cholinephosphotransferase activity"/>
    <property type="evidence" value="ECO:0007669"/>
    <property type="project" value="TreeGrafter"/>
</dbReference>
<feature type="transmembrane region" description="Helical" evidence="2">
    <location>
        <begin position="136"/>
        <end position="153"/>
    </location>
</feature>
<gene>
    <name evidence="4" type="ORF">SI7747_06008457</name>
</gene>
<reference evidence="4 5" key="1">
    <citation type="submission" date="2019-12" db="EMBL/GenBank/DDBJ databases">
        <authorList>
            <person name="Scholz U."/>
            <person name="Mascher M."/>
            <person name="Fiebig A."/>
        </authorList>
    </citation>
    <scope>NUCLEOTIDE SEQUENCE</scope>
</reference>
<dbReference type="InterPro" id="IPR056361">
    <property type="entry name" value="AtPDCT1_2_TM_dom"/>
</dbReference>
<feature type="transmembrane region" description="Helical" evidence="2">
    <location>
        <begin position="111"/>
        <end position="129"/>
    </location>
</feature>
<name>A0A7I8IWK9_SPIIN</name>
<evidence type="ECO:0000313" key="5">
    <source>
        <dbReference type="Proteomes" id="UP001189122"/>
    </source>
</evidence>
<sequence>MSNGGKLIPLLLKTPDGAAVGDAKEGGKGVGEQPETENHTGLARRRPHGGSNPLNMTSRRGTAGDGGDATRRNALAGRFSMEEVAGIVHGHPIPCFFALCVLFFMMVEYTLFMVFVVMQAAYILSTLLIEGRGRSTIAVVFMFTCRGILGYSTQLPLPQEFLGSGVDFPVGNVSFFLFFSGHVAGSVIASLDMRRTGRQAMAAAFDALNLLQVLRLLATRGHYSIDLAAGVGAGVLFDVLAGKYEKSHRRRYHLAAAAEAA</sequence>
<keyword evidence="2" id="KW-1133">Transmembrane helix</keyword>
<evidence type="ECO:0000256" key="2">
    <source>
        <dbReference type="SAM" id="Phobius"/>
    </source>
</evidence>
<feature type="transmembrane region" description="Helical" evidence="2">
    <location>
        <begin position="173"/>
        <end position="193"/>
    </location>
</feature>
<keyword evidence="2" id="KW-0472">Membrane</keyword>
<dbReference type="AlphaFoldDB" id="A0A7I8IWK9"/>
<organism evidence="4">
    <name type="scientific">Spirodela intermedia</name>
    <name type="common">Intermediate duckweed</name>
    <dbReference type="NCBI Taxonomy" id="51605"/>
    <lineage>
        <taxon>Eukaryota</taxon>
        <taxon>Viridiplantae</taxon>
        <taxon>Streptophyta</taxon>
        <taxon>Embryophyta</taxon>
        <taxon>Tracheophyta</taxon>
        <taxon>Spermatophyta</taxon>
        <taxon>Magnoliopsida</taxon>
        <taxon>Liliopsida</taxon>
        <taxon>Araceae</taxon>
        <taxon>Lemnoideae</taxon>
        <taxon>Spirodela</taxon>
    </lineage>
</organism>
<evidence type="ECO:0000313" key="4">
    <source>
        <dbReference type="EMBL" id="CAA2622415.1"/>
    </source>
</evidence>
<dbReference type="EMBL" id="LR743593">
    <property type="protein sequence ID" value="CAA2622415.1"/>
    <property type="molecule type" value="Genomic_DNA"/>
</dbReference>
<accession>A0A7I8IWK9</accession>
<dbReference type="EMBL" id="CACRZD030000006">
    <property type="protein sequence ID" value="CAA6662064.1"/>
    <property type="molecule type" value="Genomic_DNA"/>
</dbReference>